<proteinExistence type="predicted"/>
<evidence type="ECO:0000313" key="2">
    <source>
        <dbReference type="Proteomes" id="UP000054988"/>
    </source>
</evidence>
<sequence length="128" mass="14507">MPLKTGTYFIQNRRNFLGHSEDKPPAPQRVITLPGGVLAPKWFVEQVGEDLYTIKTDEGRTRTIEDKIFAITVYPGPEPEVWYITPNERGGKDSYVIAADTECQKDWVAPDEPYQQVGIDLQMSNAYS</sequence>
<evidence type="ECO:0008006" key="3">
    <source>
        <dbReference type="Google" id="ProtNLM"/>
    </source>
</evidence>
<dbReference type="Pfam" id="PF16850">
    <property type="entry name" value="Inhibitor_I66"/>
    <property type="match status" value="1"/>
</dbReference>
<dbReference type="Gene3D" id="2.80.10.50">
    <property type="match status" value="1"/>
</dbReference>
<organism evidence="1 2">
    <name type="scientific">Moniliophthora roreri</name>
    <name type="common">Frosty pod rot fungus</name>
    <name type="synonym">Monilia roreri</name>
    <dbReference type="NCBI Taxonomy" id="221103"/>
    <lineage>
        <taxon>Eukaryota</taxon>
        <taxon>Fungi</taxon>
        <taxon>Dikarya</taxon>
        <taxon>Basidiomycota</taxon>
        <taxon>Agaricomycotina</taxon>
        <taxon>Agaricomycetes</taxon>
        <taxon>Agaricomycetidae</taxon>
        <taxon>Agaricales</taxon>
        <taxon>Marasmiineae</taxon>
        <taxon>Marasmiaceae</taxon>
        <taxon>Moniliophthora</taxon>
    </lineage>
</organism>
<gene>
    <name evidence="1" type="ORF">WG66_12905</name>
</gene>
<name>A0A0W0FE02_MONRR</name>
<reference evidence="1 2" key="1">
    <citation type="submission" date="2015-12" db="EMBL/GenBank/DDBJ databases">
        <title>Draft genome sequence of Moniliophthora roreri, the causal agent of frosty pod rot of cacao.</title>
        <authorList>
            <person name="Aime M.C."/>
            <person name="Diaz-Valderrama J.R."/>
            <person name="Kijpornyongpan T."/>
            <person name="Phillips-Mora W."/>
        </authorList>
    </citation>
    <scope>NUCLEOTIDE SEQUENCE [LARGE SCALE GENOMIC DNA]</scope>
    <source>
        <strain evidence="1 2">MCA 2952</strain>
    </source>
</reference>
<dbReference type="Proteomes" id="UP000054988">
    <property type="component" value="Unassembled WGS sequence"/>
</dbReference>
<comment type="caution">
    <text evidence="1">The sequence shown here is derived from an EMBL/GenBank/DDBJ whole genome shotgun (WGS) entry which is preliminary data.</text>
</comment>
<dbReference type="InterPro" id="IPR031755">
    <property type="entry name" value="Inhibitor_I66"/>
</dbReference>
<dbReference type="GO" id="GO:0004867">
    <property type="term" value="F:serine-type endopeptidase inhibitor activity"/>
    <property type="evidence" value="ECO:0007669"/>
    <property type="project" value="InterPro"/>
</dbReference>
<dbReference type="AlphaFoldDB" id="A0A0W0FE02"/>
<evidence type="ECO:0000313" key="1">
    <source>
        <dbReference type="EMBL" id="KTB34520.1"/>
    </source>
</evidence>
<accession>A0A0W0FE02</accession>
<protein>
    <recommendedName>
        <fullName evidence="3">Serine protease inhibitor</fullName>
    </recommendedName>
</protein>
<dbReference type="EMBL" id="LATX01002067">
    <property type="protein sequence ID" value="KTB34520.1"/>
    <property type="molecule type" value="Genomic_DNA"/>
</dbReference>